<dbReference type="EC" id="6.1.1.19" evidence="1"/>
<feature type="domain" description="DALR anticodon binding" evidence="3">
    <location>
        <begin position="1"/>
        <end position="117"/>
    </location>
</feature>
<gene>
    <name evidence="4" type="ORF">CTI12_AA204990</name>
</gene>
<comment type="catalytic activity">
    <reaction evidence="2">
        <text>tRNA(Arg) + L-arginine + ATP = L-arginyl-tRNA(Arg) + AMP + diphosphate</text>
        <dbReference type="Rhea" id="RHEA:20301"/>
        <dbReference type="Rhea" id="RHEA-COMP:9658"/>
        <dbReference type="Rhea" id="RHEA-COMP:9673"/>
        <dbReference type="ChEBI" id="CHEBI:30616"/>
        <dbReference type="ChEBI" id="CHEBI:32682"/>
        <dbReference type="ChEBI" id="CHEBI:33019"/>
        <dbReference type="ChEBI" id="CHEBI:78442"/>
        <dbReference type="ChEBI" id="CHEBI:78513"/>
        <dbReference type="ChEBI" id="CHEBI:456215"/>
        <dbReference type="EC" id="6.1.1.19"/>
    </reaction>
</comment>
<sequence>MLLSAASELTLGMGEVLEERVERVLGLHLLKFTEVLKESCLSILPHLLCEYLNDLIEKFDRYHTFYGSCVSEGRYFIGIKHKFWQVGIAAEPKTRLLLYEAIAIVMKKCFHLLGINSESSSFEVSIAKSLLAQSSSKRPMDVNAPVADLESDNKKQKRVVGAGTSVDNVITRLPSPIARDPPRNPRFEPFSILLNITKDSEFTKGKLLGNISVADTFGLLSDQWVQSYEPDCCHVSLFNHEWFDSIDINNYDSLYFGNTSSRHSVAFSSAMEICIKLFVTTENKDALYQLCDHQSDMDFSKFWEKDTDSTCGALMATGLDGHIMMHYILLKDAVDAVLELTCTSLADNLKVYGVIYAYYGGNFDYQCDDEFLKNSYMSLLYQDDPDSVLSGAKIPLRKSVIAVPNKGGSLVIKAKLTDESGNVILSKYCEFPSQTQGSRGDDLDGLGCSFRLQVIWSQGRGCSKGGSYLL</sequence>
<keyword evidence="5" id="KW-1185">Reference proteome</keyword>
<name>A0A2U1P1B4_ARTAN</name>
<dbReference type="Pfam" id="PF20241">
    <property type="entry name" value="DUF6598"/>
    <property type="match status" value="1"/>
</dbReference>
<protein>
    <recommendedName>
        <fullName evidence="1">arginine--tRNA ligase</fullName>
        <ecNumber evidence="1">6.1.1.19</ecNumber>
    </recommendedName>
</protein>
<dbReference type="Proteomes" id="UP000245207">
    <property type="component" value="Unassembled WGS sequence"/>
</dbReference>
<dbReference type="PANTHER" id="PTHR11956">
    <property type="entry name" value="ARGINYL-TRNA SYNTHETASE"/>
    <property type="match status" value="1"/>
</dbReference>
<dbReference type="Pfam" id="PF05746">
    <property type="entry name" value="DALR_1"/>
    <property type="match status" value="1"/>
</dbReference>
<dbReference type="PANTHER" id="PTHR11956:SF5">
    <property type="entry name" value="ARGININE--TRNA LIGASE, CYTOPLASMIC"/>
    <property type="match status" value="1"/>
</dbReference>
<evidence type="ECO:0000256" key="1">
    <source>
        <dbReference type="ARBA" id="ARBA00012837"/>
    </source>
</evidence>
<dbReference type="STRING" id="35608.A0A2U1P1B4"/>
<dbReference type="GO" id="GO:0006420">
    <property type="term" value="P:arginyl-tRNA aminoacylation"/>
    <property type="evidence" value="ECO:0007669"/>
    <property type="project" value="InterPro"/>
</dbReference>
<evidence type="ECO:0000313" key="4">
    <source>
        <dbReference type="EMBL" id="PWA79556.1"/>
    </source>
</evidence>
<evidence type="ECO:0000313" key="5">
    <source>
        <dbReference type="Proteomes" id="UP000245207"/>
    </source>
</evidence>
<reference evidence="4 5" key="1">
    <citation type="journal article" date="2018" name="Mol. Plant">
        <title>The genome of Artemisia annua provides insight into the evolution of Asteraceae family and artemisinin biosynthesis.</title>
        <authorList>
            <person name="Shen Q."/>
            <person name="Zhang L."/>
            <person name="Liao Z."/>
            <person name="Wang S."/>
            <person name="Yan T."/>
            <person name="Shi P."/>
            <person name="Liu M."/>
            <person name="Fu X."/>
            <person name="Pan Q."/>
            <person name="Wang Y."/>
            <person name="Lv Z."/>
            <person name="Lu X."/>
            <person name="Zhang F."/>
            <person name="Jiang W."/>
            <person name="Ma Y."/>
            <person name="Chen M."/>
            <person name="Hao X."/>
            <person name="Li L."/>
            <person name="Tang Y."/>
            <person name="Lv G."/>
            <person name="Zhou Y."/>
            <person name="Sun X."/>
            <person name="Brodelius P.E."/>
            <person name="Rose J.K.C."/>
            <person name="Tang K."/>
        </authorList>
    </citation>
    <scope>NUCLEOTIDE SEQUENCE [LARGE SCALE GENOMIC DNA]</scope>
    <source>
        <strain evidence="5">cv. Huhao1</strain>
        <tissue evidence="4">Leaf</tissue>
    </source>
</reference>
<proteinExistence type="predicted"/>
<dbReference type="Gene3D" id="1.10.730.10">
    <property type="entry name" value="Isoleucyl-tRNA Synthetase, Domain 1"/>
    <property type="match status" value="1"/>
</dbReference>
<organism evidence="4 5">
    <name type="scientific">Artemisia annua</name>
    <name type="common">Sweet wormwood</name>
    <dbReference type="NCBI Taxonomy" id="35608"/>
    <lineage>
        <taxon>Eukaryota</taxon>
        <taxon>Viridiplantae</taxon>
        <taxon>Streptophyta</taxon>
        <taxon>Embryophyta</taxon>
        <taxon>Tracheophyta</taxon>
        <taxon>Spermatophyta</taxon>
        <taxon>Magnoliopsida</taxon>
        <taxon>eudicotyledons</taxon>
        <taxon>Gunneridae</taxon>
        <taxon>Pentapetalae</taxon>
        <taxon>asterids</taxon>
        <taxon>campanulids</taxon>
        <taxon>Asterales</taxon>
        <taxon>Asteraceae</taxon>
        <taxon>Asteroideae</taxon>
        <taxon>Anthemideae</taxon>
        <taxon>Artemisiinae</taxon>
        <taxon>Artemisia</taxon>
    </lineage>
</organism>
<evidence type="ECO:0000256" key="2">
    <source>
        <dbReference type="ARBA" id="ARBA00049339"/>
    </source>
</evidence>
<evidence type="ECO:0000259" key="3">
    <source>
        <dbReference type="SMART" id="SM00836"/>
    </source>
</evidence>
<dbReference type="AlphaFoldDB" id="A0A2U1P1B4"/>
<dbReference type="InterPro" id="IPR008909">
    <property type="entry name" value="DALR_anticod-bd"/>
</dbReference>
<dbReference type="InterPro" id="IPR009080">
    <property type="entry name" value="tRNAsynth_Ia_anticodon-bd"/>
</dbReference>
<comment type="caution">
    <text evidence="4">The sequence shown here is derived from an EMBL/GenBank/DDBJ whole genome shotgun (WGS) entry which is preliminary data.</text>
</comment>
<keyword evidence="4" id="KW-0436">Ligase</keyword>
<dbReference type="EMBL" id="PKPP01001840">
    <property type="protein sequence ID" value="PWA79556.1"/>
    <property type="molecule type" value="Genomic_DNA"/>
</dbReference>
<dbReference type="OrthoDB" id="1664006at2759"/>
<dbReference type="SUPFAM" id="SSF47323">
    <property type="entry name" value="Anticodon-binding domain of a subclass of class I aminoacyl-tRNA synthetases"/>
    <property type="match status" value="1"/>
</dbReference>
<dbReference type="GO" id="GO:0005524">
    <property type="term" value="F:ATP binding"/>
    <property type="evidence" value="ECO:0007669"/>
    <property type="project" value="InterPro"/>
</dbReference>
<dbReference type="InterPro" id="IPR046533">
    <property type="entry name" value="DUF6598"/>
</dbReference>
<dbReference type="GO" id="GO:0004814">
    <property type="term" value="F:arginine-tRNA ligase activity"/>
    <property type="evidence" value="ECO:0007669"/>
    <property type="project" value="UniProtKB-EC"/>
</dbReference>
<accession>A0A2U1P1B4</accession>
<dbReference type="SMART" id="SM00836">
    <property type="entry name" value="DALR_1"/>
    <property type="match status" value="1"/>
</dbReference>
<dbReference type="InterPro" id="IPR001278">
    <property type="entry name" value="Arg-tRNA-ligase"/>
</dbReference>